<reference evidence="7" key="1">
    <citation type="journal article" date="2012" name="Nat. Biotechnol.">
        <title>Reference genome sequence of the model plant Setaria.</title>
        <authorList>
            <person name="Bennetzen J.L."/>
            <person name="Schmutz J."/>
            <person name="Wang H."/>
            <person name="Percifield R."/>
            <person name="Hawkins J."/>
            <person name="Pontaroli A.C."/>
            <person name="Estep M."/>
            <person name="Feng L."/>
            <person name="Vaughn J.N."/>
            <person name="Grimwood J."/>
            <person name="Jenkins J."/>
            <person name="Barry K."/>
            <person name="Lindquist E."/>
            <person name="Hellsten U."/>
            <person name="Deshpande S."/>
            <person name="Wang X."/>
            <person name="Wu X."/>
            <person name="Mitros T."/>
            <person name="Triplett J."/>
            <person name="Yang X."/>
            <person name="Ye C.Y."/>
            <person name="Mauro-Herrera M."/>
            <person name="Wang L."/>
            <person name="Li P."/>
            <person name="Sharma M."/>
            <person name="Sharma R."/>
            <person name="Ronald P.C."/>
            <person name="Panaud O."/>
            <person name="Kellogg E.A."/>
            <person name="Brutnell T.P."/>
            <person name="Doust A.N."/>
            <person name="Tuskan G.A."/>
            <person name="Rokhsar D."/>
            <person name="Devos K.M."/>
        </authorList>
    </citation>
    <scope>NUCLEOTIDE SEQUENCE [LARGE SCALE GENOMIC DNA]</scope>
    <source>
        <strain evidence="7">cv. Yugu1</strain>
    </source>
</reference>
<proteinExistence type="inferred from homology"/>
<dbReference type="Pfam" id="PF00201">
    <property type="entry name" value="UDPGT"/>
    <property type="match status" value="1"/>
</dbReference>
<dbReference type="PANTHER" id="PTHR11926">
    <property type="entry name" value="GLUCOSYL/GLUCURONOSYL TRANSFERASES"/>
    <property type="match status" value="1"/>
</dbReference>
<evidence type="ECO:0000256" key="4">
    <source>
        <dbReference type="RuleBase" id="RU362057"/>
    </source>
</evidence>
<dbReference type="InterPro" id="IPR002213">
    <property type="entry name" value="UDP_glucos_trans"/>
</dbReference>
<keyword evidence="2 3" id="KW-0808">Transferase</keyword>
<evidence type="ECO:0000256" key="3">
    <source>
        <dbReference type="RuleBase" id="RU003718"/>
    </source>
</evidence>
<keyword evidence="5" id="KW-0472">Membrane</keyword>
<dbReference type="EMBL" id="AGNK02004579">
    <property type="status" value="NOT_ANNOTATED_CDS"/>
    <property type="molecule type" value="Genomic_DNA"/>
</dbReference>
<evidence type="ECO:0000313" key="7">
    <source>
        <dbReference type="Proteomes" id="UP000004995"/>
    </source>
</evidence>
<dbReference type="EnsemblPlants" id="KQK99858">
    <property type="protein sequence ID" value="KQK99858"/>
    <property type="gene ID" value="SETIT_012300mg"/>
</dbReference>
<comment type="similarity">
    <text evidence="1 3">Belongs to the UDP-glycosyltransferase family.</text>
</comment>
<dbReference type="EC" id="2.4.1.-" evidence="4"/>
<evidence type="ECO:0000256" key="2">
    <source>
        <dbReference type="ARBA" id="ARBA00022679"/>
    </source>
</evidence>
<dbReference type="PROSITE" id="PS00375">
    <property type="entry name" value="UDPGT"/>
    <property type="match status" value="1"/>
</dbReference>
<dbReference type="SUPFAM" id="SSF53756">
    <property type="entry name" value="UDP-Glycosyltransferase/glycogen phosphorylase"/>
    <property type="match status" value="1"/>
</dbReference>
<dbReference type="HOGENOM" id="CLU_001724_0_1_1"/>
<dbReference type="OMA" id="GVPNMFD"/>
<dbReference type="FunFam" id="3.40.50.2000:FF:000060">
    <property type="entry name" value="Glycosyltransferase"/>
    <property type="match status" value="1"/>
</dbReference>
<keyword evidence="5" id="KW-0812">Transmembrane</keyword>
<accession>K3YDJ5</accession>
<evidence type="ECO:0000256" key="1">
    <source>
        <dbReference type="ARBA" id="ARBA00009995"/>
    </source>
</evidence>
<dbReference type="PANTHER" id="PTHR11926:SF1534">
    <property type="entry name" value="GLYCOSYLTRANSFERASE"/>
    <property type="match status" value="1"/>
</dbReference>
<organism evidence="6 7">
    <name type="scientific">Setaria italica</name>
    <name type="common">Foxtail millet</name>
    <name type="synonym">Panicum italicum</name>
    <dbReference type="NCBI Taxonomy" id="4555"/>
    <lineage>
        <taxon>Eukaryota</taxon>
        <taxon>Viridiplantae</taxon>
        <taxon>Streptophyta</taxon>
        <taxon>Embryophyta</taxon>
        <taxon>Tracheophyta</taxon>
        <taxon>Spermatophyta</taxon>
        <taxon>Magnoliopsida</taxon>
        <taxon>Liliopsida</taxon>
        <taxon>Poales</taxon>
        <taxon>Poaceae</taxon>
        <taxon>PACMAD clade</taxon>
        <taxon>Panicoideae</taxon>
        <taxon>Panicodae</taxon>
        <taxon>Paniceae</taxon>
        <taxon>Cenchrinae</taxon>
        <taxon>Setaria</taxon>
    </lineage>
</organism>
<protein>
    <recommendedName>
        <fullName evidence="4">Glycosyltransferase</fullName>
        <ecNumber evidence="4">2.4.1.-</ecNumber>
    </recommendedName>
</protein>
<dbReference type="CDD" id="cd03784">
    <property type="entry name" value="GT1_Gtf-like"/>
    <property type="match status" value="1"/>
</dbReference>
<dbReference type="Gene3D" id="3.40.50.2000">
    <property type="entry name" value="Glycogen Phosphorylase B"/>
    <property type="match status" value="2"/>
</dbReference>
<dbReference type="InterPro" id="IPR035595">
    <property type="entry name" value="UDP_glycos_trans_CS"/>
</dbReference>
<dbReference type="FunFam" id="3.40.50.2000:FF:000352">
    <property type="entry name" value="Glycosyltransferase"/>
    <property type="match status" value="1"/>
</dbReference>
<keyword evidence="7" id="KW-1185">Reference proteome</keyword>
<dbReference type="Gramene" id="KQK99858">
    <property type="protein sequence ID" value="KQK99858"/>
    <property type="gene ID" value="SETIT_012300mg"/>
</dbReference>
<dbReference type="Proteomes" id="UP000004995">
    <property type="component" value="Unassembled WGS sequence"/>
</dbReference>
<keyword evidence="3" id="KW-0328">Glycosyltransferase</keyword>
<keyword evidence="5" id="KW-1133">Transmembrane helix</keyword>
<feature type="transmembrane region" description="Helical" evidence="5">
    <location>
        <begin position="557"/>
        <end position="583"/>
    </location>
</feature>
<feature type="transmembrane region" description="Helical" evidence="5">
    <location>
        <begin position="530"/>
        <end position="550"/>
    </location>
</feature>
<sequence>MADDEGRHHFLLVVYGFQSHLNPGRVLAHRLARLGADGSVLATLSVPAATYRRMFPSPDAAATAETTTTDGVISYVPYSDGVDDGSWGKDADDRALRRRASSESLSAIVARFANRGQPVTCIMCTMMLLPVLDVARERNIPVAICWIQPATLLAITYHYFHGYDDLIASHATDPAYEVCLPGLSRPLEISNFPSFLTDTSGSESTKAFIEVFQELFEYMDQWRPKVLVNTFGELEANVLREMKRHLDVFTVGPMVGSSTEARIHLFKHDDVDEKRYMEWLQAHPEKSVVYVSSGSVTKYTKRQMDEIVGGLRQCGRPYLLVVRKDDESHSLEDHTQGQGMVVEWCNQLEVLSHSAVGCFVSHCGWNSTIEAMASGVPIIGVPNMFDQPTNTYLVDKEWEIGIKGERNGDGVLTGTELARCIELVMGEGAKAKAIRERAKALKEMAQASASRGGSAERNLRDFVKTIQRNLKVDLAKLAEAVGLGDATVRALDKVVMPQLASWIRCSQDRMHELEMATTRTALFSLFRSSVMPPCSLLCLCSSVVLSRVVLPGAGAVLFCFFFLFLLCTVILPMLSAGVLFNIYEFW</sequence>
<evidence type="ECO:0000256" key="5">
    <source>
        <dbReference type="SAM" id="Phobius"/>
    </source>
</evidence>
<dbReference type="GO" id="GO:0035251">
    <property type="term" value="F:UDP-glucosyltransferase activity"/>
    <property type="evidence" value="ECO:0000318"/>
    <property type="project" value="GO_Central"/>
</dbReference>
<dbReference type="AlphaFoldDB" id="K3YDJ5"/>
<reference evidence="6" key="2">
    <citation type="submission" date="2018-08" db="UniProtKB">
        <authorList>
            <consortium name="EnsemblPlants"/>
        </authorList>
    </citation>
    <scope>IDENTIFICATION</scope>
    <source>
        <strain evidence="6">Yugu1</strain>
    </source>
</reference>
<name>K3YDJ5_SETIT</name>
<dbReference type="InParanoid" id="K3YDJ5"/>
<evidence type="ECO:0000313" key="6">
    <source>
        <dbReference type="EnsemblPlants" id="KQK99858"/>
    </source>
</evidence>
<dbReference type="eggNOG" id="KOG1192">
    <property type="taxonomic scope" value="Eukaryota"/>
</dbReference>